<feature type="region of interest" description="Disordered" evidence="1">
    <location>
        <begin position="202"/>
        <end position="274"/>
    </location>
</feature>
<feature type="compositionally biased region" description="Pro residues" evidence="1">
    <location>
        <begin position="222"/>
        <end position="234"/>
    </location>
</feature>
<proteinExistence type="predicted"/>
<feature type="compositionally biased region" description="Polar residues" evidence="1">
    <location>
        <begin position="138"/>
        <end position="148"/>
    </location>
</feature>
<organism evidence="2 3">
    <name type="scientific">Crenichthys baileyi</name>
    <name type="common">White River springfish</name>
    <dbReference type="NCBI Taxonomy" id="28760"/>
    <lineage>
        <taxon>Eukaryota</taxon>
        <taxon>Metazoa</taxon>
        <taxon>Chordata</taxon>
        <taxon>Craniata</taxon>
        <taxon>Vertebrata</taxon>
        <taxon>Euteleostomi</taxon>
        <taxon>Actinopterygii</taxon>
        <taxon>Neopterygii</taxon>
        <taxon>Teleostei</taxon>
        <taxon>Neoteleostei</taxon>
        <taxon>Acanthomorphata</taxon>
        <taxon>Ovalentaria</taxon>
        <taxon>Atherinomorphae</taxon>
        <taxon>Cyprinodontiformes</taxon>
        <taxon>Goodeidae</taxon>
        <taxon>Crenichthys</taxon>
    </lineage>
</organism>
<keyword evidence="3" id="KW-1185">Reference proteome</keyword>
<reference evidence="2 3" key="1">
    <citation type="submission" date="2021-06" db="EMBL/GenBank/DDBJ databases">
        <authorList>
            <person name="Palmer J.M."/>
        </authorList>
    </citation>
    <scope>NUCLEOTIDE SEQUENCE [LARGE SCALE GENOMIC DNA]</scope>
    <source>
        <strain evidence="2 3">MEX-2019</strain>
        <tissue evidence="2">Muscle</tissue>
    </source>
</reference>
<protein>
    <submittedName>
        <fullName evidence="2">Uncharacterized protein</fullName>
    </submittedName>
</protein>
<dbReference type="EMBL" id="JAHHUM010001209">
    <property type="protein sequence ID" value="KAK5613503.1"/>
    <property type="molecule type" value="Genomic_DNA"/>
</dbReference>
<accession>A0AAV9RXF9</accession>
<name>A0AAV9RXF9_9TELE</name>
<evidence type="ECO:0000313" key="2">
    <source>
        <dbReference type="EMBL" id="KAK5613503.1"/>
    </source>
</evidence>
<dbReference type="AlphaFoldDB" id="A0AAV9RXF9"/>
<feature type="region of interest" description="Disordered" evidence="1">
    <location>
        <begin position="62"/>
        <end position="150"/>
    </location>
</feature>
<sequence length="333" mass="36493">MGHLALHNRAPCYVTNLPHRHTPACSLCSSDANLLSPPLRTKHRTWGYRVFSTAAPTLWNSLSKQVRDSRRDYQNPSEKSRGESQGNNSAANAEPPGSFNNKPTVPAGSHLRPSRSSHGPRDSRHQNILLPKQRHNRAQGSRPQQVATGYTAKHTAAETENHKDTSGQNTYHQQVQVLIPHRDNQPQEVVLFPPGVEIGRPPQHLNLVRASPGSCLNLSDPGPDPDPTPRPQSPLTPIRRDGKARTPRNATPAPTHRCNRADTIDHRAHNRTPDLTPRWVKLTRQEVPSHQQALGAGVPHYAPATTQTHHITGTAAIAQVETLSSSALPSALS</sequence>
<dbReference type="Proteomes" id="UP001311232">
    <property type="component" value="Unassembled WGS sequence"/>
</dbReference>
<feature type="compositionally biased region" description="Basic and acidic residues" evidence="1">
    <location>
        <begin position="65"/>
        <end position="82"/>
    </location>
</feature>
<evidence type="ECO:0000313" key="3">
    <source>
        <dbReference type="Proteomes" id="UP001311232"/>
    </source>
</evidence>
<evidence type="ECO:0000256" key="1">
    <source>
        <dbReference type="SAM" id="MobiDB-lite"/>
    </source>
</evidence>
<gene>
    <name evidence="2" type="ORF">CRENBAI_020926</name>
</gene>
<comment type="caution">
    <text evidence="2">The sequence shown here is derived from an EMBL/GenBank/DDBJ whole genome shotgun (WGS) entry which is preliminary data.</text>
</comment>